<dbReference type="EMBL" id="SMFX01000001">
    <property type="protein sequence ID" value="TCK17413.1"/>
    <property type="molecule type" value="Genomic_DNA"/>
</dbReference>
<keyword evidence="7" id="KW-1015">Disulfide bond</keyword>
<evidence type="ECO:0000256" key="6">
    <source>
        <dbReference type="ARBA" id="ARBA00023002"/>
    </source>
</evidence>
<dbReference type="Pfam" id="PF00578">
    <property type="entry name" value="AhpC-TSA"/>
    <property type="match status" value="1"/>
</dbReference>
<evidence type="ECO:0000256" key="4">
    <source>
        <dbReference type="ARBA" id="ARBA00022559"/>
    </source>
</evidence>
<protein>
    <recommendedName>
        <fullName evidence="3">thioredoxin-dependent peroxiredoxin</fullName>
        <ecNumber evidence="3">1.11.1.24</ecNumber>
    </recommendedName>
    <alternativeName>
        <fullName evidence="9">Thioredoxin peroxidase</fullName>
    </alternativeName>
    <alternativeName>
        <fullName evidence="11">Thioredoxin-dependent peroxiredoxin Bcp</fullName>
    </alternativeName>
</protein>
<comment type="subunit">
    <text evidence="2">Monomer.</text>
</comment>
<dbReference type="CDD" id="cd03017">
    <property type="entry name" value="PRX_BCP"/>
    <property type="match status" value="1"/>
</dbReference>
<reference evidence="15 16" key="1">
    <citation type="submission" date="2019-03" db="EMBL/GenBank/DDBJ databases">
        <title>Genomic Encyclopedia of Type Strains, Phase IV (KMG-IV): sequencing the most valuable type-strain genomes for metagenomic binning, comparative biology and taxonomic classification.</title>
        <authorList>
            <person name="Goeker M."/>
        </authorList>
    </citation>
    <scope>NUCLEOTIDE SEQUENCE [LARGE SCALE GENOMIC DNA]</scope>
    <source>
        <strain evidence="15 16">DSM 19610</strain>
    </source>
</reference>
<dbReference type="GO" id="GO:0005737">
    <property type="term" value="C:cytoplasm"/>
    <property type="evidence" value="ECO:0007669"/>
    <property type="project" value="TreeGrafter"/>
</dbReference>
<comment type="function">
    <text evidence="1">Thiol-specific peroxidase that catalyzes the reduction of hydrogen peroxide and organic hydroperoxides to water and alcohols, respectively. Plays a role in cell protection against oxidative stress by detoxifying peroxides and as sensor of hydrogen peroxide-mediated signaling events.</text>
</comment>
<dbReference type="PROSITE" id="PS51352">
    <property type="entry name" value="THIOREDOXIN_2"/>
    <property type="match status" value="1"/>
</dbReference>
<dbReference type="PIRSF" id="PIRSF000239">
    <property type="entry name" value="AHPC"/>
    <property type="match status" value="1"/>
</dbReference>
<evidence type="ECO:0000256" key="9">
    <source>
        <dbReference type="ARBA" id="ARBA00032824"/>
    </source>
</evidence>
<comment type="caution">
    <text evidence="15">The sequence shown here is derived from an EMBL/GenBank/DDBJ whole genome shotgun (WGS) entry which is preliminary data.</text>
</comment>
<feature type="active site" description="Cysteine sulfenic acid (-SOH) intermediate; for peroxidase activity" evidence="13">
    <location>
        <position position="45"/>
    </location>
</feature>
<dbReference type="GO" id="GO:0008379">
    <property type="term" value="F:thioredoxin peroxidase activity"/>
    <property type="evidence" value="ECO:0007669"/>
    <property type="project" value="TreeGrafter"/>
</dbReference>
<evidence type="ECO:0000313" key="15">
    <source>
        <dbReference type="EMBL" id="TCK17413.1"/>
    </source>
</evidence>
<organism evidence="15 16">
    <name type="scientific">Thiogranum longum</name>
    <dbReference type="NCBI Taxonomy" id="1537524"/>
    <lineage>
        <taxon>Bacteria</taxon>
        <taxon>Pseudomonadati</taxon>
        <taxon>Pseudomonadota</taxon>
        <taxon>Gammaproteobacteria</taxon>
        <taxon>Chromatiales</taxon>
        <taxon>Ectothiorhodospiraceae</taxon>
        <taxon>Thiogranum</taxon>
    </lineage>
</organism>
<gene>
    <name evidence="15" type="ORF">DFR30_0643</name>
</gene>
<dbReference type="Proteomes" id="UP000295707">
    <property type="component" value="Unassembled WGS sequence"/>
</dbReference>
<sequence length="159" mass="18142">MPAVQLNKKVPDFSAESTGGTFRLSDHKGKNVVIYFYPKDNTSGCTLEGQNFRDNIAKFRRNKTVVVGVSRDSLASHEKFRTEQAFPFELISDKDEALCKLFDVIKEKNMYGKKVMGIERSTFLIDASGKLRREWRKVKVDGHVDEVLEAVRELNRANP</sequence>
<dbReference type="PANTHER" id="PTHR42801:SF4">
    <property type="entry name" value="AHPC_TSA FAMILY PROTEIN"/>
    <property type="match status" value="1"/>
</dbReference>
<keyword evidence="16" id="KW-1185">Reference proteome</keyword>
<evidence type="ECO:0000256" key="1">
    <source>
        <dbReference type="ARBA" id="ARBA00003330"/>
    </source>
</evidence>
<evidence type="ECO:0000256" key="7">
    <source>
        <dbReference type="ARBA" id="ARBA00023157"/>
    </source>
</evidence>
<evidence type="ECO:0000256" key="2">
    <source>
        <dbReference type="ARBA" id="ARBA00011245"/>
    </source>
</evidence>
<dbReference type="InterPro" id="IPR036249">
    <property type="entry name" value="Thioredoxin-like_sf"/>
</dbReference>
<evidence type="ECO:0000313" key="16">
    <source>
        <dbReference type="Proteomes" id="UP000295707"/>
    </source>
</evidence>
<evidence type="ECO:0000256" key="3">
    <source>
        <dbReference type="ARBA" id="ARBA00013017"/>
    </source>
</evidence>
<dbReference type="InterPro" id="IPR050924">
    <property type="entry name" value="Peroxiredoxin_BCP/PrxQ"/>
</dbReference>
<dbReference type="InterPro" id="IPR000866">
    <property type="entry name" value="AhpC/TSA"/>
</dbReference>
<dbReference type="InterPro" id="IPR024706">
    <property type="entry name" value="Peroxiredoxin_AhpC-typ"/>
</dbReference>
<accession>A0A4R1HA86</accession>
<comment type="similarity">
    <text evidence="10">Belongs to the peroxiredoxin family. BCP/PrxQ subfamily.</text>
</comment>
<dbReference type="OrthoDB" id="9812811at2"/>
<dbReference type="Gene3D" id="3.40.30.10">
    <property type="entry name" value="Glutaredoxin"/>
    <property type="match status" value="1"/>
</dbReference>
<dbReference type="InterPro" id="IPR013766">
    <property type="entry name" value="Thioredoxin_domain"/>
</dbReference>
<keyword evidence="5" id="KW-0049">Antioxidant</keyword>
<dbReference type="GO" id="GO:0034599">
    <property type="term" value="P:cellular response to oxidative stress"/>
    <property type="evidence" value="ECO:0007669"/>
    <property type="project" value="TreeGrafter"/>
</dbReference>
<evidence type="ECO:0000256" key="10">
    <source>
        <dbReference type="ARBA" id="ARBA00038489"/>
    </source>
</evidence>
<proteinExistence type="inferred from homology"/>
<dbReference type="RefSeq" id="WP_132971289.1">
    <property type="nucleotide sequence ID" value="NZ_SMFX01000001.1"/>
</dbReference>
<dbReference type="AlphaFoldDB" id="A0A4R1HA86"/>
<dbReference type="GO" id="GO:0045454">
    <property type="term" value="P:cell redox homeostasis"/>
    <property type="evidence" value="ECO:0007669"/>
    <property type="project" value="TreeGrafter"/>
</dbReference>
<name>A0A4R1HA86_9GAMM</name>
<evidence type="ECO:0000256" key="11">
    <source>
        <dbReference type="ARBA" id="ARBA00042639"/>
    </source>
</evidence>
<dbReference type="EC" id="1.11.1.24" evidence="3"/>
<dbReference type="FunFam" id="3.40.30.10:FF:000007">
    <property type="entry name" value="Thioredoxin-dependent thiol peroxidase"/>
    <property type="match status" value="1"/>
</dbReference>
<keyword evidence="8" id="KW-0676">Redox-active center</keyword>
<feature type="domain" description="Thioredoxin" evidence="14">
    <location>
        <begin position="4"/>
        <end position="156"/>
    </location>
</feature>
<evidence type="ECO:0000256" key="13">
    <source>
        <dbReference type="PIRSR" id="PIRSR000239-1"/>
    </source>
</evidence>
<comment type="catalytic activity">
    <reaction evidence="12">
        <text>a hydroperoxide + [thioredoxin]-dithiol = an alcohol + [thioredoxin]-disulfide + H2O</text>
        <dbReference type="Rhea" id="RHEA:62620"/>
        <dbReference type="Rhea" id="RHEA-COMP:10698"/>
        <dbReference type="Rhea" id="RHEA-COMP:10700"/>
        <dbReference type="ChEBI" id="CHEBI:15377"/>
        <dbReference type="ChEBI" id="CHEBI:29950"/>
        <dbReference type="ChEBI" id="CHEBI:30879"/>
        <dbReference type="ChEBI" id="CHEBI:35924"/>
        <dbReference type="ChEBI" id="CHEBI:50058"/>
        <dbReference type="EC" id="1.11.1.24"/>
    </reaction>
</comment>
<evidence type="ECO:0000259" key="14">
    <source>
        <dbReference type="PROSITE" id="PS51352"/>
    </source>
</evidence>
<dbReference type="SUPFAM" id="SSF52833">
    <property type="entry name" value="Thioredoxin-like"/>
    <property type="match status" value="1"/>
</dbReference>
<evidence type="ECO:0000256" key="12">
    <source>
        <dbReference type="ARBA" id="ARBA00049091"/>
    </source>
</evidence>
<evidence type="ECO:0000256" key="8">
    <source>
        <dbReference type="ARBA" id="ARBA00023284"/>
    </source>
</evidence>
<keyword evidence="4" id="KW-0575">Peroxidase</keyword>
<evidence type="ECO:0000256" key="5">
    <source>
        <dbReference type="ARBA" id="ARBA00022862"/>
    </source>
</evidence>
<keyword evidence="6" id="KW-0560">Oxidoreductase</keyword>
<dbReference type="PANTHER" id="PTHR42801">
    <property type="entry name" value="THIOREDOXIN-DEPENDENT PEROXIDE REDUCTASE"/>
    <property type="match status" value="1"/>
</dbReference>